<dbReference type="Pfam" id="PF02540">
    <property type="entry name" value="NAD_synthase"/>
    <property type="match status" value="1"/>
</dbReference>
<dbReference type="GO" id="GO:0032267">
    <property type="term" value="F:tRNA(Ile)-lysidine synthase activity"/>
    <property type="evidence" value="ECO:0007669"/>
    <property type="project" value="UniProtKB-EC"/>
</dbReference>
<dbReference type="Proteomes" id="UP000076603">
    <property type="component" value="Unassembled WGS sequence"/>
</dbReference>
<accession>A0A162RVS5</accession>
<dbReference type="InterPro" id="IPR052188">
    <property type="entry name" value="Ni-pincer_cofactor_biosynth"/>
</dbReference>
<dbReference type="NCBIfam" id="TIGR00268">
    <property type="entry name" value="ATP-dependent sacrificial sulfur transferase LarE"/>
    <property type="match status" value="1"/>
</dbReference>
<evidence type="ECO:0000259" key="2">
    <source>
        <dbReference type="Pfam" id="PF02540"/>
    </source>
</evidence>
<dbReference type="GO" id="GO:0006163">
    <property type="term" value="P:purine nucleotide metabolic process"/>
    <property type="evidence" value="ECO:0007669"/>
    <property type="project" value="UniProtKB-ARBA"/>
</dbReference>
<keyword evidence="4" id="KW-1185">Reference proteome</keyword>
<dbReference type="STRING" id="1121326.CLMAG_42120"/>
<organism evidence="3 4">
    <name type="scientific">Clostridium magnum DSM 2767</name>
    <dbReference type="NCBI Taxonomy" id="1121326"/>
    <lineage>
        <taxon>Bacteria</taxon>
        <taxon>Bacillati</taxon>
        <taxon>Bacillota</taxon>
        <taxon>Clostridia</taxon>
        <taxon>Eubacteriales</taxon>
        <taxon>Clostridiaceae</taxon>
        <taxon>Clostridium</taxon>
    </lineage>
</organism>
<dbReference type="OrthoDB" id="9776919at2"/>
<dbReference type="PIRSF" id="PIRSF006661">
    <property type="entry name" value="PP-lp_UCP006661"/>
    <property type="match status" value="1"/>
</dbReference>
<dbReference type="InterPro" id="IPR014729">
    <property type="entry name" value="Rossmann-like_a/b/a_fold"/>
</dbReference>
<reference evidence="3 4" key="1">
    <citation type="submission" date="2016-04" db="EMBL/GenBank/DDBJ databases">
        <title>Genome sequence of Clostridium magnum DSM 2767.</title>
        <authorList>
            <person name="Poehlein A."/>
            <person name="Uhlig R."/>
            <person name="Fischer R."/>
            <person name="Bahl H."/>
            <person name="Daniel R."/>
        </authorList>
    </citation>
    <scope>NUCLEOTIDE SEQUENCE [LARGE SCALE GENOMIC DNA]</scope>
    <source>
        <strain evidence="3 4">DSM 2767</strain>
    </source>
</reference>
<keyword evidence="3" id="KW-0436">Ligase</keyword>
<dbReference type="CDD" id="cd01990">
    <property type="entry name" value="LarE-like"/>
    <property type="match status" value="1"/>
</dbReference>
<dbReference type="EMBL" id="LWAE01000005">
    <property type="protein sequence ID" value="KZL90441.1"/>
    <property type="molecule type" value="Genomic_DNA"/>
</dbReference>
<dbReference type="PATRIC" id="fig|1121326.3.peg.4271"/>
<sequence>MINNEKYNGLIKYLKSLGKVVLAFSGGVDSTFLLRVAKEALGDNVKAVTILSPYIPKWEIAEAQELVKELGVQHEIIEAPIIDSIKFNPEDRCYLCKTAVFAMILSIAKEQGYDYVIDGTNFDDISDYRPGLKALKELEVKSPLLECKFTKAEIRAFSKELGLNTWDKPPYACLLTRIPYGNELKVEDFEKIENAEKYMMSIGFRAVRVRCHGNLARVEVARQDRSKLFNEELLDTISENIKECGFKYVTLDLQGYRVGSFNENIMKNLNEQNK</sequence>
<proteinExistence type="predicted"/>
<dbReference type="EC" id="6.3.4.19" evidence="3"/>
<dbReference type="InterPro" id="IPR005232">
    <property type="entry name" value="LarE"/>
</dbReference>
<dbReference type="InterPro" id="IPR022310">
    <property type="entry name" value="NAD/GMP_synthase"/>
</dbReference>
<dbReference type="SUPFAM" id="SSF52402">
    <property type="entry name" value="Adenine nucleotide alpha hydrolases-like"/>
    <property type="match status" value="1"/>
</dbReference>
<feature type="active site" description="Nucleophile and sulfur donor" evidence="1">
    <location>
        <position position="173"/>
    </location>
</feature>
<dbReference type="RefSeq" id="WP_066626672.1">
    <property type="nucleotide sequence ID" value="NZ_FQXL01000008.1"/>
</dbReference>
<dbReference type="PANTHER" id="PTHR43169:SF2">
    <property type="entry name" value="NAD_GMP SYNTHASE DOMAIN-CONTAINING PROTEIN"/>
    <property type="match status" value="1"/>
</dbReference>
<dbReference type="Gene3D" id="3.40.50.620">
    <property type="entry name" value="HUPs"/>
    <property type="match status" value="1"/>
</dbReference>
<dbReference type="AlphaFoldDB" id="A0A162RVS5"/>
<feature type="domain" description="NAD/GMP synthase" evidence="2">
    <location>
        <begin position="14"/>
        <end position="78"/>
    </location>
</feature>
<comment type="caution">
    <text evidence="3">The sequence shown here is derived from an EMBL/GenBank/DDBJ whole genome shotgun (WGS) entry which is preliminary data.</text>
</comment>
<dbReference type="PANTHER" id="PTHR43169">
    <property type="entry name" value="EXSB FAMILY PROTEIN"/>
    <property type="match status" value="1"/>
</dbReference>
<evidence type="ECO:0000313" key="4">
    <source>
        <dbReference type="Proteomes" id="UP000076603"/>
    </source>
</evidence>
<evidence type="ECO:0000256" key="1">
    <source>
        <dbReference type="PIRSR" id="PIRSR006661-1"/>
    </source>
</evidence>
<evidence type="ECO:0000313" key="3">
    <source>
        <dbReference type="EMBL" id="KZL90441.1"/>
    </source>
</evidence>
<dbReference type="GO" id="GO:0016783">
    <property type="term" value="F:sulfurtransferase activity"/>
    <property type="evidence" value="ECO:0007669"/>
    <property type="project" value="InterPro"/>
</dbReference>
<protein>
    <submittedName>
        <fullName evidence="3">tRNA(Ile)-lysidine synthase</fullName>
        <ecNumber evidence="3">6.3.4.19</ecNumber>
    </submittedName>
</protein>
<name>A0A162RVS5_9CLOT</name>
<gene>
    <name evidence="3" type="primary">tilS_2</name>
    <name evidence="3" type="ORF">CLMAG_42120</name>
</gene>